<feature type="transmembrane region" description="Helical" evidence="4">
    <location>
        <begin position="59"/>
        <end position="76"/>
    </location>
</feature>
<evidence type="ECO:0000256" key="4">
    <source>
        <dbReference type="SAM" id="Phobius"/>
    </source>
</evidence>
<dbReference type="EMBL" id="JBHSRD010000003">
    <property type="protein sequence ID" value="MFC6006488.1"/>
    <property type="molecule type" value="Genomic_DNA"/>
</dbReference>
<comment type="similarity">
    <text evidence="2">Belongs to the CDP-alcohol phosphatidyltransferase class-I family.</text>
</comment>
<evidence type="ECO:0000313" key="6">
    <source>
        <dbReference type="Proteomes" id="UP001596189"/>
    </source>
</evidence>
<feature type="compositionally biased region" description="Basic and acidic residues" evidence="3">
    <location>
        <begin position="7"/>
        <end position="18"/>
    </location>
</feature>
<dbReference type="Proteomes" id="UP001596189">
    <property type="component" value="Unassembled WGS sequence"/>
</dbReference>
<feature type="transmembrane region" description="Helical" evidence="4">
    <location>
        <begin position="192"/>
        <end position="212"/>
    </location>
</feature>
<sequence>MMQLDAANERPGFRETRQRLSQAQKTTKGAPAYSRYVNRPLGRSFAAAAYLLGRTPNQVTAVSACFTYAAIAVVFLVRPQWWVGVLVAALLVLGYALDAADGQLARLRGGGSPAGEWLDHMFDAGKVATLHLAVLVAVYRFYDVADGWLLVPLAFSAVSSVAFFGMILNDLLRQRQVAATGVPIERGGTSRLRSLLVIPTDYGFLCLAFVLFGVPAAFFPVYCLFFLANAGFLALAVVKWFHDMQALAGPAPR</sequence>
<keyword evidence="4" id="KW-0472">Membrane</keyword>
<accession>A0ABW1JCG4</accession>
<protein>
    <submittedName>
        <fullName evidence="5">CDP-alcohol phosphatidyltransferase family protein</fullName>
    </submittedName>
</protein>
<proteinExistence type="inferred from homology"/>
<evidence type="ECO:0000256" key="3">
    <source>
        <dbReference type="SAM" id="MobiDB-lite"/>
    </source>
</evidence>
<keyword evidence="4" id="KW-0812">Transmembrane</keyword>
<evidence type="ECO:0000256" key="2">
    <source>
        <dbReference type="RuleBase" id="RU003750"/>
    </source>
</evidence>
<dbReference type="Pfam" id="PF01066">
    <property type="entry name" value="CDP-OH_P_transf"/>
    <property type="match status" value="1"/>
</dbReference>
<dbReference type="InterPro" id="IPR048254">
    <property type="entry name" value="CDP_ALCOHOL_P_TRANSF_CS"/>
</dbReference>
<keyword evidence="4" id="KW-1133">Transmembrane helix</keyword>
<name>A0ABW1JCG4_9ACTN</name>
<feature type="transmembrane region" description="Helical" evidence="4">
    <location>
        <begin position="148"/>
        <end position="172"/>
    </location>
</feature>
<gene>
    <name evidence="5" type="ORF">ACFQDO_05020</name>
</gene>
<feature type="region of interest" description="Disordered" evidence="3">
    <location>
        <begin position="1"/>
        <end position="30"/>
    </location>
</feature>
<comment type="caution">
    <text evidence="5">The sequence shown here is derived from an EMBL/GenBank/DDBJ whole genome shotgun (WGS) entry which is preliminary data.</text>
</comment>
<dbReference type="InterPro" id="IPR000462">
    <property type="entry name" value="CDP-OH_P_trans"/>
</dbReference>
<dbReference type="RefSeq" id="WP_345717975.1">
    <property type="nucleotide sequence ID" value="NZ_BAABFP010000008.1"/>
</dbReference>
<organism evidence="5 6">
    <name type="scientific">Angustibacter luteus</name>
    <dbReference type="NCBI Taxonomy" id="658456"/>
    <lineage>
        <taxon>Bacteria</taxon>
        <taxon>Bacillati</taxon>
        <taxon>Actinomycetota</taxon>
        <taxon>Actinomycetes</taxon>
        <taxon>Kineosporiales</taxon>
        <taxon>Kineosporiaceae</taxon>
    </lineage>
</organism>
<evidence type="ECO:0000313" key="5">
    <source>
        <dbReference type="EMBL" id="MFC6006488.1"/>
    </source>
</evidence>
<feature type="transmembrane region" description="Helical" evidence="4">
    <location>
        <begin position="218"/>
        <end position="238"/>
    </location>
</feature>
<reference evidence="6" key="1">
    <citation type="journal article" date="2019" name="Int. J. Syst. Evol. Microbiol.">
        <title>The Global Catalogue of Microorganisms (GCM) 10K type strain sequencing project: providing services to taxonomists for standard genome sequencing and annotation.</title>
        <authorList>
            <consortium name="The Broad Institute Genomics Platform"/>
            <consortium name="The Broad Institute Genome Sequencing Center for Infectious Disease"/>
            <person name="Wu L."/>
            <person name="Ma J."/>
        </authorList>
    </citation>
    <scope>NUCLEOTIDE SEQUENCE [LARGE SCALE GENOMIC DNA]</scope>
    <source>
        <strain evidence="6">KACC 14249</strain>
    </source>
</reference>
<dbReference type="Gene3D" id="1.20.120.1760">
    <property type="match status" value="1"/>
</dbReference>
<dbReference type="PROSITE" id="PS00379">
    <property type="entry name" value="CDP_ALCOHOL_P_TRANSF"/>
    <property type="match status" value="1"/>
</dbReference>
<keyword evidence="6" id="KW-1185">Reference proteome</keyword>
<dbReference type="InterPro" id="IPR043130">
    <property type="entry name" value="CDP-OH_PTrfase_TM_dom"/>
</dbReference>
<keyword evidence="1 2" id="KW-0808">Transferase</keyword>
<evidence type="ECO:0000256" key="1">
    <source>
        <dbReference type="ARBA" id="ARBA00022679"/>
    </source>
</evidence>
<feature type="transmembrane region" description="Helical" evidence="4">
    <location>
        <begin position="82"/>
        <end position="100"/>
    </location>
</feature>